<dbReference type="EMBL" id="CAJNOL010011683">
    <property type="protein sequence ID" value="CAF1656593.1"/>
    <property type="molecule type" value="Genomic_DNA"/>
</dbReference>
<feature type="non-terminal residue" evidence="1">
    <location>
        <position position="1"/>
    </location>
</feature>
<dbReference type="Proteomes" id="UP000663870">
    <property type="component" value="Unassembled WGS sequence"/>
</dbReference>
<reference evidence="1" key="1">
    <citation type="submission" date="2021-02" db="EMBL/GenBank/DDBJ databases">
        <authorList>
            <person name="Nowell W R."/>
        </authorList>
    </citation>
    <scope>NUCLEOTIDE SEQUENCE</scope>
</reference>
<dbReference type="AlphaFoldDB" id="A0A815TTD3"/>
<proteinExistence type="predicted"/>
<evidence type="ECO:0000313" key="4">
    <source>
        <dbReference type="Proteomes" id="UP000663870"/>
    </source>
</evidence>
<organism evidence="1 3">
    <name type="scientific">Rotaria sordida</name>
    <dbReference type="NCBI Taxonomy" id="392033"/>
    <lineage>
        <taxon>Eukaryota</taxon>
        <taxon>Metazoa</taxon>
        <taxon>Spiralia</taxon>
        <taxon>Gnathifera</taxon>
        <taxon>Rotifera</taxon>
        <taxon>Eurotatoria</taxon>
        <taxon>Bdelloidea</taxon>
        <taxon>Philodinida</taxon>
        <taxon>Philodinidae</taxon>
        <taxon>Rotaria</taxon>
    </lineage>
</organism>
<keyword evidence="4" id="KW-1185">Reference proteome</keyword>
<dbReference type="Proteomes" id="UP000663854">
    <property type="component" value="Unassembled WGS sequence"/>
</dbReference>
<comment type="caution">
    <text evidence="1">The sequence shown here is derived from an EMBL/GenBank/DDBJ whole genome shotgun (WGS) entry which is preliminary data.</text>
</comment>
<gene>
    <name evidence="2" type="ORF">JXQ802_LOCUS55383</name>
    <name evidence="1" type="ORF">PYM288_LOCUS38856</name>
</gene>
<accession>A0A815TTD3</accession>
<name>A0A815TTD3_9BILA</name>
<evidence type="ECO:0000313" key="3">
    <source>
        <dbReference type="Proteomes" id="UP000663854"/>
    </source>
</evidence>
<sequence>GRSLKIFQHYLKWQQPWSEKQIEQIFKLSNK</sequence>
<evidence type="ECO:0000313" key="1">
    <source>
        <dbReference type="EMBL" id="CAF1505044.1"/>
    </source>
</evidence>
<evidence type="ECO:0000313" key="2">
    <source>
        <dbReference type="EMBL" id="CAF1656593.1"/>
    </source>
</evidence>
<protein>
    <submittedName>
        <fullName evidence="1">Uncharacterized protein</fullName>
    </submittedName>
</protein>
<dbReference type="EMBL" id="CAJNOH010009879">
    <property type="protein sequence ID" value="CAF1505044.1"/>
    <property type="molecule type" value="Genomic_DNA"/>
</dbReference>